<evidence type="ECO:0000313" key="6">
    <source>
        <dbReference type="Proteomes" id="UP000193498"/>
    </source>
</evidence>
<dbReference type="Pfam" id="PF01585">
    <property type="entry name" value="G-patch"/>
    <property type="match status" value="1"/>
</dbReference>
<dbReference type="Proteomes" id="UP000193498">
    <property type="component" value="Unassembled WGS sequence"/>
</dbReference>
<evidence type="ECO:0000259" key="4">
    <source>
        <dbReference type="PROSITE" id="PS50174"/>
    </source>
</evidence>
<feature type="domain" description="C2H2-type" evidence="3">
    <location>
        <begin position="87"/>
        <end position="116"/>
    </location>
</feature>
<sequence length="207" mass="23505">MGWEGKGLGSTQQGRLEPVKVLLKEDRLGLGKYEEEQAHHLESTSRRKAMESERMAEESEEQKALREQKALEQENLKKHIHEINSAFYCALCDKQYTKISEYESHLSSYDHHHKKRFQEMKQSSKNPDASQARKEKDRRREEKELKRMQEAAMAAAAAKQGPAMGASPDSENPPSLASATHKPISFGIGKAKLNANAQPFKFALKKK</sequence>
<dbReference type="STRING" id="1314790.A0A1Y1Y011"/>
<feature type="region of interest" description="Disordered" evidence="2">
    <location>
        <begin position="33"/>
        <end position="70"/>
    </location>
</feature>
<dbReference type="OrthoDB" id="4822at2759"/>
<feature type="compositionally biased region" description="Polar residues" evidence="2">
    <location>
        <begin position="169"/>
        <end position="178"/>
    </location>
</feature>
<evidence type="ECO:0000259" key="3">
    <source>
        <dbReference type="PROSITE" id="PS50157"/>
    </source>
</evidence>
<keyword evidence="1" id="KW-0862">Zinc</keyword>
<proteinExistence type="predicted"/>
<name>A0A1Y1Y011_9FUNG</name>
<dbReference type="PANTHER" id="PTHR47251">
    <property type="entry name" value="FINGER DOMAIN PROTEIN, PUTATIVE (AFU_ORTHOLOGUE AFUA_3G04180)-RELATED"/>
    <property type="match status" value="1"/>
</dbReference>
<dbReference type="InterPro" id="IPR013087">
    <property type="entry name" value="Znf_C2H2_type"/>
</dbReference>
<dbReference type="EMBL" id="MCFE01000325">
    <property type="protein sequence ID" value="ORX91353.1"/>
    <property type="molecule type" value="Genomic_DNA"/>
</dbReference>
<dbReference type="InterPro" id="IPR000467">
    <property type="entry name" value="G_patch_dom"/>
</dbReference>
<accession>A0A1Y1Y011</accession>
<feature type="compositionally biased region" description="Polar residues" evidence="2">
    <location>
        <begin position="120"/>
        <end position="129"/>
    </location>
</feature>
<dbReference type="PROSITE" id="PS00028">
    <property type="entry name" value="ZINC_FINGER_C2H2_1"/>
    <property type="match status" value="1"/>
</dbReference>
<comment type="caution">
    <text evidence="5">The sequence shown here is derived from an EMBL/GenBank/DDBJ whole genome shotgun (WGS) entry which is preliminary data.</text>
</comment>
<feature type="domain" description="G-patch" evidence="4">
    <location>
        <begin position="1"/>
        <end position="35"/>
    </location>
</feature>
<evidence type="ECO:0000256" key="2">
    <source>
        <dbReference type="SAM" id="MobiDB-lite"/>
    </source>
</evidence>
<protein>
    <recommendedName>
        <fullName evidence="7">G-patch domain-containing protein</fullName>
    </recommendedName>
</protein>
<dbReference type="AlphaFoldDB" id="A0A1Y1Y011"/>
<gene>
    <name evidence="5" type="ORF">K493DRAFT_317335</name>
</gene>
<evidence type="ECO:0008006" key="7">
    <source>
        <dbReference type="Google" id="ProtNLM"/>
    </source>
</evidence>
<dbReference type="PROSITE" id="PS50174">
    <property type="entry name" value="G_PATCH"/>
    <property type="match status" value="1"/>
</dbReference>
<reference evidence="5 6" key="1">
    <citation type="submission" date="2016-07" db="EMBL/GenBank/DDBJ databases">
        <title>Pervasive Adenine N6-methylation of Active Genes in Fungi.</title>
        <authorList>
            <consortium name="DOE Joint Genome Institute"/>
            <person name="Mondo S.J."/>
            <person name="Dannebaum R.O."/>
            <person name="Kuo R.C."/>
            <person name="Labutti K."/>
            <person name="Haridas S."/>
            <person name="Kuo A."/>
            <person name="Salamov A."/>
            <person name="Ahrendt S.R."/>
            <person name="Lipzen A."/>
            <person name="Sullivan W."/>
            <person name="Andreopoulos W.B."/>
            <person name="Clum A."/>
            <person name="Lindquist E."/>
            <person name="Daum C."/>
            <person name="Ramamoorthy G.K."/>
            <person name="Gryganskyi A."/>
            <person name="Culley D."/>
            <person name="Magnuson J.K."/>
            <person name="James T.Y."/>
            <person name="O'Malley M.A."/>
            <person name="Stajich J.E."/>
            <person name="Spatafora J.W."/>
            <person name="Visel A."/>
            <person name="Grigoriev I.V."/>
        </authorList>
    </citation>
    <scope>NUCLEOTIDE SEQUENCE [LARGE SCALE GENOMIC DNA]</scope>
    <source>
        <strain evidence="5 6">CBS 931.73</strain>
    </source>
</reference>
<dbReference type="GO" id="GO:0003676">
    <property type="term" value="F:nucleic acid binding"/>
    <property type="evidence" value="ECO:0007669"/>
    <property type="project" value="InterPro"/>
</dbReference>
<feature type="region of interest" description="Disordered" evidence="2">
    <location>
        <begin position="105"/>
        <end position="181"/>
    </location>
</feature>
<evidence type="ECO:0000313" key="5">
    <source>
        <dbReference type="EMBL" id="ORX91353.1"/>
    </source>
</evidence>
<dbReference type="SUPFAM" id="SSF57667">
    <property type="entry name" value="beta-beta-alpha zinc fingers"/>
    <property type="match status" value="1"/>
</dbReference>
<dbReference type="InterPro" id="IPR036236">
    <property type="entry name" value="Znf_C2H2_sf"/>
</dbReference>
<dbReference type="PANTHER" id="PTHR47251:SF1">
    <property type="entry name" value="FINGER DOMAIN PROTEIN, PUTATIVE (AFU_ORTHOLOGUE AFUA_3G04180)-RELATED"/>
    <property type="match status" value="1"/>
</dbReference>
<organism evidence="5 6">
    <name type="scientific">Basidiobolus meristosporus CBS 931.73</name>
    <dbReference type="NCBI Taxonomy" id="1314790"/>
    <lineage>
        <taxon>Eukaryota</taxon>
        <taxon>Fungi</taxon>
        <taxon>Fungi incertae sedis</taxon>
        <taxon>Zoopagomycota</taxon>
        <taxon>Entomophthoromycotina</taxon>
        <taxon>Basidiobolomycetes</taxon>
        <taxon>Basidiobolales</taxon>
        <taxon>Basidiobolaceae</taxon>
        <taxon>Basidiobolus</taxon>
    </lineage>
</organism>
<feature type="compositionally biased region" description="Basic and acidic residues" evidence="2">
    <location>
        <begin position="131"/>
        <end position="149"/>
    </location>
</feature>
<keyword evidence="1" id="KW-0863">Zinc-finger</keyword>
<dbReference type="InParanoid" id="A0A1Y1Y011"/>
<dbReference type="GO" id="GO:0008270">
    <property type="term" value="F:zinc ion binding"/>
    <property type="evidence" value="ECO:0007669"/>
    <property type="project" value="UniProtKB-KW"/>
</dbReference>
<feature type="compositionally biased region" description="Low complexity" evidence="2">
    <location>
        <begin position="151"/>
        <end position="166"/>
    </location>
</feature>
<keyword evidence="1" id="KW-0479">Metal-binding</keyword>
<dbReference type="PROSITE" id="PS50157">
    <property type="entry name" value="ZINC_FINGER_C2H2_2"/>
    <property type="match status" value="1"/>
</dbReference>
<evidence type="ECO:0000256" key="1">
    <source>
        <dbReference type="PROSITE-ProRule" id="PRU00042"/>
    </source>
</evidence>
<keyword evidence="6" id="KW-1185">Reference proteome</keyword>